<evidence type="ECO:0000256" key="7">
    <source>
        <dbReference type="ARBA" id="ARBA00022833"/>
    </source>
</evidence>
<evidence type="ECO:0000256" key="9">
    <source>
        <dbReference type="PROSITE-ProRule" id="PRU00322"/>
    </source>
</evidence>
<comment type="subcellular location">
    <subcellularLocation>
        <location evidence="2">Cytoplasm</location>
        <location evidence="2">Perinuclear region</location>
    </subcellularLocation>
    <subcellularLocation>
        <location evidence="1">Nucleus membrane</location>
        <topology evidence="1">Peripheral membrane protein</topology>
        <orientation evidence="1">Cytoplasmic side</orientation>
    </subcellularLocation>
</comment>
<dbReference type="SUPFAM" id="SSF54236">
    <property type="entry name" value="Ubiquitin-like"/>
    <property type="match status" value="1"/>
</dbReference>
<dbReference type="GO" id="GO:0043130">
    <property type="term" value="F:ubiquitin binding"/>
    <property type="evidence" value="ECO:0007669"/>
    <property type="project" value="TreeGrafter"/>
</dbReference>
<dbReference type="GO" id="GO:0031965">
    <property type="term" value="C:nuclear membrane"/>
    <property type="evidence" value="ECO:0007669"/>
    <property type="project" value="UniProtKB-SubCell"/>
</dbReference>
<keyword evidence="6 9" id="KW-0863">Zinc-finger</keyword>
<evidence type="ECO:0000313" key="13">
    <source>
        <dbReference type="EMBL" id="KAJ2000653.1"/>
    </source>
</evidence>
<keyword evidence="7" id="KW-0862">Zinc</keyword>
<dbReference type="PANTHER" id="PTHR12710">
    <property type="entry name" value="NUCLEAR PROTEIN LOCALIZATION 4"/>
    <property type="match status" value="1"/>
</dbReference>
<dbReference type="InterPro" id="IPR036443">
    <property type="entry name" value="Znf_RanBP2_sf"/>
</dbReference>
<dbReference type="PIRSF" id="PIRSF010052">
    <property type="entry name" value="Polyub_prc_Npl4"/>
    <property type="match status" value="1"/>
</dbReference>
<dbReference type="PROSITE" id="PS50199">
    <property type="entry name" value="ZF_RANBP2_2"/>
    <property type="match status" value="1"/>
</dbReference>
<dbReference type="CDD" id="cd17055">
    <property type="entry name" value="Ubl_AtNPL4_like"/>
    <property type="match status" value="1"/>
</dbReference>
<dbReference type="GO" id="GO:0008270">
    <property type="term" value="F:zinc ion binding"/>
    <property type="evidence" value="ECO:0007669"/>
    <property type="project" value="UniProtKB-KW"/>
</dbReference>
<dbReference type="CDD" id="cd08061">
    <property type="entry name" value="MPN_NPL4"/>
    <property type="match status" value="1"/>
</dbReference>
<evidence type="ECO:0000256" key="5">
    <source>
        <dbReference type="ARBA" id="ARBA00022723"/>
    </source>
</evidence>
<dbReference type="SUPFAM" id="SSF90209">
    <property type="entry name" value="Ran binding protein zinc finger-like"/>
    <property type="match status" value="1"/>
</dbReference>
<dbReference type="EMBL" id="JANBQF010000503">
    <property type="protein sequence ID" value="KAJ2000653.1"/>
    <property type="molecule type" value="Genomic_DNA"/>
</dbReference>
<evidence type="ECO:0000256" key="8">
    <source>
        <dbReference type="ARBA" id="ARBA00024703"/>
    </source>
</evidence>
<evidence type="ECO:0000256" key="10">
    <source>
        <dbReference type="SAM" id="MobiDB-lite"/>
    </source>
</evidence>
<accession>A0A9W8BAZ7</accession>
<evidence type="ECO:0000256" key="1">
    <source>
        <dbReference type="ARBA" id="ARBA00004335"/>
    </source>
</evidence>
<dbReference type="Proteomes" id="UP001150907">
    <property type="component" value="Unassembled WGS sequence"/>
</dbReference>
<dbReference type="PROSITE" id="PS01358">
    <property type="entry name" value="ZF_RANBP2_1"/>
    <property type="match status" value="1"/>
</dbReference>
<dbReference type="InterPro" id="IPR029071">
    <property type="entry name" value="Ubiquitin-like_domsf"/>
</dbReference>
<organism evidence="13 14">
    <name type="scientific">Coemansia thaxteri</name>
    <dbReference type="NCBI Taxonomy" id="2663907"/>
    <lineage>
        <taxon>Eukaryota</taxon>
        <taxon>Fungi</taxon>
        <taxon>Fungi incertae sedis</taxon>
        <taxon>Zoopagomycota</taxon>
        <taxon>Kickxellomycotina</taxon>
        <taxon>Kickxellomycetes</taxon>
        <taxon>Kickxellales</taxon>
        <taxon>Kickxellaceae</taxon>
        <taxon>Coemansia</taxon>
    </lineage>
</organism>
<dbReference type="PROSITE" id="PS50249">
    <property type="entry name" value="MPN"/>
    <property type="match status" value="1"/>
</dbReference>
<sequence>MIIRVRSPDGMRRVEVGLKDTLAQLLEKLAPAMGAPSPDAIVLTRDVGGQHILAEFEQSLTSLGLKHGDMLFATVAPSARPSVEPTGANADANGTKPAAGHLNGAFVVQESVDSQLEKDDGLIRRKRDTNFCKHGANAMCEYCMPTEPFDAGYLAQAGIKHMSFHAYLRKILSQSKIRGDISGALPANIPLPLEDPDYRVKLDCLSGHAPWPEGICTRCQPSAITLQRQIFRMVDNVEFASSAIIDRLLSFWRSTRCQRFGFLYGRYDRSPDVPLGIKAIVEAIYEPKQGWEEDGIKIDVDSEEFAAEVARADVVAEACGLKVVGMIFTDLESTNAAGKVVYRRHANSFFLTSLECRLAAYMELKYPNACRWARGGHFGSKFVTCCVSGNEDGDIDVTAWQLSNSAMAMQAANLTVPSSVPSKMCVLEPTKTRYVPDVFYKFTNEYNLPVTANAKPAFPVEYLLVNLTHGFPKEPNPMFFSDNPFCIENRDHLQQAQTLGLLKRHLNSVQGAPAMLVAALADFHFLVYLASLGILGPDDIKLVGCIVSDPARSVQFAEELVQSGSWQTLLLMLQEASDSDLNHQGGAATSAATSQVAGGGQSDSNSRASSGGAPAVAAAPWACRHCTFENSASRDSCEMCALPKD</sequence>
<gene>
    <name evidence="13" type="primary">NPL4</name>
    <name evidence="13" type="ORF">H4R26_004517</name>
</gene>
<dbReference type="OrthoDB" id="10251089at2759"/>
<comment type="function">
    <text evidence="8">Involved in the import of nuclear-targeted proteins into the nucleus and the export of poly(A) RNA out of the nucleus. Has a role in the endoplasmic reticulum-associated degradation (ERAD) pathway.</text>
</comment>
<evidence type="ECO:0000259" key="12">
    <source>
        <dbReference type="PROSITE" id="PS50249"/>
    </source>
</evidence>
<dbReference type="Pfam" id="PF05020">
    <property type="entry name" value="zf-NPL4"/>
    <property type="match status" value="1"/>
</dbReference>
<dbReference type="GO" id="GO:0048471">
    <property type="term" value="C:perinuclear region of cytoplasm"/>
    <property type="evidence" value="ECO:0007669"/>
    <property type="project" value="UniProtKB-SubCell"/>
</dbReference>
<protein>
    <recommendedName>
        <fullName evidence="4">Nuclear protein localization protein 4</fullName>
    </recommendedName>
</protein>
<keyword evidence="5" id="KW-0479">Metal-binding</keyword>
<proteinExistence type="inferred from homology"/>
<evidence type="ECO:0000256" key="3">
    <source>
        <dbReference type="ARBA" id="ARBA00011025"/>
    </source>
</evidence>
<dbReference type="Pfam" id="PF11543">
    <property type="entry name" value="UN_NPL4"/>
    <property type="match status" value="1"/>
</dbReference>
<feature type="domain" description="RanBP2-type" evidence="11">
    <location>
        <begin position="617"/>
        <end position="645"/>
    </location>
</feature>
<evidence type="ECO:0000256" key="2">
    <source>
        <dbReference type="ARBA" id="ARBA00004556"/>
    </source>
</evidence>
<name>A0A9W8BAZ7_9FUNG</name>
<reference evidence="13" key="1">
    <citation type="submission" date="2022-07" db="EMBL/GenBank/DDBJ databases">
        <title>Phylogenomic reconstructions and comparative analyses of Kickxellomycotina fungi.</title>
        <authorList>
            <person name="Reynolds N.K."/>
            <person name="Stajich J.E."/>
            <person name="Barry K."/>
            <person name="Grigoriev I.V."/>
            <person name="Crous P."/>
            <person name="Smith M.E."/>
        </authorList>
    </citation>
    <scope>NUCLEOTIDE SEQUENCE</scope>
    <source>
        <strain evidence="13">IMI 214461</strain>
    </source>
</reference>
<comment type="similarity">
    <text evidence="3">Belongs to the NPL4 family.</text>
</comment>
<keyword evidence="14" id="KW-1185">Reference proteome</keyword>
<dbReference type="PANTHER" id="PTHR12710:SF0">
    <property type="entry name" value="NUCLEAR PROTEIN LOCALIZATION PROTEIN 4 HOMOLOG"/>
    <property type="match status" value="1"/>
</dbReference>
<feature type="region of interest" description="Disordered" evidence="10">
    <location>
        <begin position="581"/>
        <end position="611"/>
    </location>
</feature>
<dbReference type="SMART" id="SM00547">
    <property type="entry name" value="ZnF_RBZ"/>
    <property type="match status" value="1"/>
</dbReference>
<dbReference type="InterPro" id="IPR007717">
    <property type="entry name" value="NPL4_C"/>
</dbReference>
<dbReference type="AlphaFoldDB" id="A0A9W8BAZ7"/>
<dbReference type="InterPro" id="IPR037518">
    <property type="entry name" value="MPN"/>
</dbReference>
<dbReference type="GO" id="GO:0006511">
    <property type="term" value="P:ubiquitin-dependent protein catabolic process"/>
    <property type="evidence" value="ECO:0007669"/>
    <property type="project" value="InterPro"/>
</dbReference>
<feature type="domain" description="MPN" evidence="12">
    <location>
        <begin position="237"/>
        <end position="406"/>
    </location>
</feature>
<dbReference type="InterPro" id="IPR024682">
    <property type="entry name" value="Npl4_Ub-like_dom"/>
</dbReference>
<dbReference type="Pfam" id="PF05021">
    <property type="entry name" value="NPL4"/>
    <property type="match status" value="1"/>
</dbReference>
<evidence type="ECO:0000313" key="14">
    <source>
        <dbReference type="Proteomes" id="UP001150907"/>
    </source>
</evidence>
<dbReference type="InterPro" id="IPR001876">
    <property type="entry name" value="Znf_RanBP2"/>
</dbReference>
<evidence type="ECO:0000256" key="4">
    <source>
        <dbReference type="ARBA" id="ARBA00019709"/>
    </source>
</evidence>
<dbReference type="Gene3D" id="3.10.20.90">
    <property type="entry name" value="Phosphatidylinositol 3-kinase Catalytic Subunit, Chain A, domain 1"/>
    <property type="match status" value="1"/>
</dbReference>
<dbReference type="GO" id="GO:0031625">
    <property type="term" value="F:ubiquitin protein ligase binding"/>
    <property type="evidence" value="ECO:0007669"/>
    <property type="project" value="TreeGrafter"/>
</dbReference>
<comment type="caution">
    <text evidence="13">The sequence shown here is derived from an EMBL/GenBank/DDBJ whole genome shotgun (WGS) entry which is preliminary data.</text>
</comment>
<dbReference type="Gene3D" id="2.30.30.380">
    <property type="entry name" value="Zn-finger domain of Sec23/24"/>
    <property type="match status" value="1"/>
</dbReference>
<evidence type="ECO:0000259" key="11">
    <source>
        <dbReference type="PROSITE" id="PS50199"/>
    </source>
</evidence>
<evidence type="ECO:0000256" key="6">
    <source>
        <dbReference type="ARBA" id="ARBA00022771"/>
    </source>
</evidence>
<feature type="compositionally biased region" description="Polar residues" evidence="10">
    <location>
        <begin position="590"/>
        <end position="607"/>
    </location>
</feature>
<dbReference type="InterPro" id="IPR007716">
    <property type="entry name" value="NPL4_Zn-bd_put"/>
</dbReference>
<dbReference type="InterPro" id="IPR016563">
    <property type="entry name" value="Npl4"/>
</dbReference>